<dbReference type="Proteomes" id="UP001153954">
    <property type="component" value="Unassembled WGS sequence"/>
</dbReference>
<feature type="domain" description="Chitin-binding type-2" evidence="2">
    <location>
        <begin position="585"/>
        <end position="644"/>
    </location>
</feature>
<evidence type="ECO:0000313" key="4">
    <source>
        <dbReference type="Proteomes" id="UP001153954"/>
    </source>
</evidence>
<dbReference type="SUPFAM" id="SSF57625">
    <property type="entry name" value="Invertebrate chitin-binding proteins"/>
    <property type="match status" value="1"/>
</dbReference>
<dbReference type="GO" id="GO:0005576">
    <property type="term" value="C:extracellular region"/>
    <property type="evidence" value="ECO:0007669"/>
    <property type="project" value="InterPro"/>
</dbReference>
<reference evidence="3" key="1">
    <citation type="submission" date="2022-03" db="EMBL/GenBank/DDBJ databases">
        <authorList>
            <person name="Tunstrom K."/>
        </authorList>
    </citation>
    <scope>NUCLEOTIDE SEQUENCE</scope>
</reference>
<dbReference type="InterPro" id="IPR052976">
    <property type="entry name" value="Scoloptoxin-like"/>
</dbReference>
<feature type="compositionally biased region" description="Low complexity" evidence="1">
    <location>
        <begin position="11"/>
        <end position="20"/>
    </location>
</feature>
<dbReference type="PROSITE" id="PS50940">
    <property type="entry name" value="CHIT_BIND_II"/>
    <property type="match status" value="1"/>
</dbReference>
<gene>
    <name evidence="3" type="ORF">EEDITHA_LOCUS2015</name>
</gene>
<evidence type="ECO:0000256" key="1">
    <source>
        <dbReference type="SAM" id="MobiDB-lite"/>
    </source>
</evidence>
<dbReference type="Gene3D" id="2.170.140.10">
    <property type="entry name" value="Chitin binding domain"/>
    <property type="match status" value="1"/>
</dbReference>
<feature type="region of interest" description="Disordered" evidence="1">
    <location>
        <begin position="302"/>
        <end position="322"/>
    </location>
</feature>
<evidence type="ECO:0000259" key="2">
    <source>
        <dbReference type="PROSITE" id="PS50940"/>
    </source>
</evidence>
<dbReference type="SMART" id="SM00494">
    <property type="entry name" value="ChtBD2"/>
    <property type="match status" value="1"/>
</dbReference>
<feature type="compositionally biased region" description="Polar residues" evidence="1">
    <location>
        <begin position="1"/>
        <end position="10"/>
    </location>
</feature>
<dbReference type="Pfam" id="PF01607">
    <property type="entry name" value="CBM_14"/>
    <property type="match status" value="1"/>
</dbReference>
<feature type="compositionally biased region" description="Polar residues" evidence="1">
    <location>
        <begin position="302"/>
        <end position="320"/>
    </location>
</feature>
<dbReference type="InterPro" id="IPR036508">
    <property type="entry name" value="Chitin-bd_dom_sf"/>
</dbReference>
<feature type="region of interest" description="Disordered" evidence="1">
    <location>
        <begin position="1"/>
        <end position="20"/>
    </location>
</feature>
<dbReference type="InterPro" id="IPR002557">
    <property type="entry name" value="Chitin-bd_dom"/>
</dbReference>
<dbReference type="AlphaFoldDB" id="A0AAU9THH2"/>
<protein>
    <recommendedName>
        <fullName evidence="2">Chitin-binding type-2 domain-containing protein</fullName>
    </recommendedName>
</protein>
<evidence type="ECO:0000313" key="3">
    <source>
        <dbReference type="EMBL" id="CAH2085557.1"/>
    </source>
</evidence>
<dbReference type="EMBL" id="CAKOGL010000004">
    <property type="protein sequence ID" value="CAH2085557.1"/>
    <property type="molecule type" value="Genomic_DNA"/>
</dbReference>
<dbReference type="PANTHER" id="PTHR22933:SF18">
    <property type="match status" value="1"/>
</dbReference>
<organism evidence="3 4">
    <name type="scientific">Euphydryas editha</name>
    <name type="common">Edith's checkerspot</name>
    <dbReference type="NCBI Taxonomy" id="104508"/>
    <lineage>
        <taxon>Eukaryota</taxon>
        <taxon>Metazoa</taxon>
        <taxon>Ecdysozoa</taxon>
        <taxon>Arthropoda</taxon>
        <taxon>Hexapoda</taxon>
        <taxon>Insecta</taxon>
        <taxon>Pterygota</taxon>
        <taxon>Neoptera</taxon>
        <taxon>Endopterygota</taxon>
        <taxon>Lepidoptera</taxon>
        <taxon>Glossata</taxon>
        <taxon>Ditrysia</taxon>
        <taxon>Papilionoidea</taxon>
        <taxon>Nymphalidae</taxon>
        <taxon>Nymphalinae</taxon>
        <taxon>Euphydryas</taxon>
    </lineage>
</organism>
<proteinExistence type="predicted"/>
<sequence length="754" mass="85295">MEKNVLSVTDRSSSSSRGGKVLPLEELEELLLATSLHTCSTIHYAGVSVFRSEYNFDIVIPTFVTTITISPNGNSPETKMIGGMMVDTQKRNTETIVTHETHQKNPVKTNKILQANSSKLAINERYRRLIPYMTFYYANDLVTPTKDSYSDNNVQVEKAKIVEAGTITPTERQPKIIYTQQRHKNVPIYQGNRLTQFNIASSNPNKLFYKDFVPVSYQNPTKIKTTHFPELSEHNVYDNRDITYDYYIPKQIKAPSVPFSAPTRKPYLNLYQNEDYLPNVQYFSDQDETPKYKLIPYEQTPPIQSSNSFSSKQHYSSPAITQKEPIYIKSRPSLRPQPFYVNQQVQARKPPATITENYYERRQPISALVEPVVESGFKPIVGSVVSTTETPLTQHEVEVPFQNLKNEKEQQLHVIKSVTISPEDSTSNPQYTIEQGPYKQSQNSVTLAELLNSLQINKSIPKPITRENVSASIRTLLQVLNTLKATNMQNEVETAVVSTPKPFENSEIPVKTPSQIATTTSQPQEFYEEPYLAPIHTPSQHLDDYSTGGGTSQRFPLLVTSDEEGGTPGHPGIDYPILTVIPPTKFDCKTQRYKGFFADPETRCQVWHYCDLNGGQASFLCPNGTIFSQAALTCDWWFNVKCASTAQLYVLNESLYKYILPHSPKFPEDYSGPLVDKYLTLKFKEMEEQFKKNKNKKLASEKIDSDEESNSTETTEKDKPAEGSPGIDKILVNQADVIVESSGNSGNVQRLQDE</sequence>
<dbReference type="PANTHER" id="PTHR22933">
    <property type="entry name" value="FI18007P1-RELATED"/>
    <property type="match status" value="1"/>
</dbReference>
<feature type="region of interest" description="Disordered" evidence="1">
    <location>
        <begin position="695"/>
        <end position="728"/>
    </location>
</feature>
<name>A0AAU9THH2_EUPED</name>
<keyword evidence="4" id="KW-1185">Reference proteome</keyword>
<comment type="caution">
    <text evidence="3">The sequence shown here is derived from an EMBL/GenBank/DDBJ whole genome shotgun (WGS) entry which is preliminary data.</text>
</comment>
<accession>A0AAU9THH2</accession>
<dbReference type="GO" id="GO:0008061">
    <property type="term" value="F:chitin binding"/>
    <property type="evidence" value="ECO:0007669"/>
    <property type="project" value="InterPro"/>
</dbReference>